<name>A0A0B7AM04_9EUPU</name>
<feature type="domain" description="Fibronectin type-III" evidence="2">
    <location>
        <begin position="177"/>
        <end position="277"/>
    </location>
</feature>
<dbReference type="Pfam" id="PF00041">
    <property type="entry name" value="fn3"/>
    <property type="match status" value="2"/>
</dbReference>
<dbReference type="PROSITE" id="PS50853">
    <property type="entry name" value="FN3"/>
    <property type="match status" value="3"/>
</dbReference>
<dbReference type="Gene3D" id="2.60.40.10">
    <property type="entry name" value="Immunoglobulins"/>
    <property type="match status" value="2"/>
</dbReference>
<accession>A0A0B7AM04</accession>
<dbReference type="PANTHER" id="PTHR46957">
    <property type="entry name" value="CYTOKINE RECEPTOR"/>
    <property type="match status" value="1"/>
</dbReference>
<dbReference type="EMBL" id="HACG01034131">
    <property type="protein sequence ID" value="CEK80996.1"/>
    <property type="molecule type" value="Transcribed_RNA"/>
</dbReference>
<dbReference type="InterPro" id="IPR036116">
    <property type="entry name" value="FN3_sf"/>
</dbReference>
<dbReference type="AlphaFoldDB" id="A0A0B7AM04"/>
<dbReference type="GO" id="GO:0016020">
    <property type="term" value="C:membrane"/>
    <property type="evidence" value="ECO:0007669"/>
    <property type="project" value="UniProtKB-SubCell"/>
</dbReference>
<dbReference type="PANTHER" id="PTHR46957:SF3">
    <property type="entry name" value="CYTOKINE RECEPTOR"/>
    <property type="match status" value="1"/>
</dbReference>
<evidence type="ECO:0000313" key="3">
    <source>
        <dbReference type="EMBL" id="CEK80996.1"/>
    </source>
</evidence>
<feature type="non-terminal residue" evidence="3">
    <location>
        <position position="1"/>
    </location>
</feature>
<dbReference type="InterPro" id="IPR003961">
    <property type="entry name" value="FN3_dom"/>
</dbReference>
<dbReference type="InterPro" id="IPR013783">
    <property type="entry name" value="Ig-like_fold"/>
</dbReference>
<gene>
    <name evidence="3" type="primary">ORF123754</name>
</gene>
<keyword evidence="1" id="KW-0677">Repeat</keyword>
<dbReference type="InterPro" id="IPR050713">
    <property type="entry name" value="RTP_Phos/Ushers"/>
</dbReference>
<feature type="non-terminal residue" evidence="3">
    <location>
        <position position="300"/>
    </location>
</feature>
<reference evidence="3" key="1">
    <citation type="submission" date="2014-12" db="EMBL/GenBank/DDBJ databases">
        <title>Insight into the proteome of Arion vulgaris.</title>
        <authorList>
            <person name="Aradska J."/>
            <person name="Bulat T."/>
            <person name="Smidak R."/>
            <person name="Sarate P."/>
            <person name="Gangsoo J."/>
            <person name="Sialana F."/>
            <person name="Bilban M."/>
            <person name="Lubec G."/>
        </authorList>
    </citation>
    <scope>NUCLEOTIDE SEQUENCE</scope>
    <source>
        <tissue evidence="3">Skin</tissue>
    </source>
</reference>
<protein>
    <recommendedName>
        <fullName evidence="2">Fibronectin type-III domain-containing protein</fullName>
    </recommendedName>
</protein>
<dbReference type="SUPFAM" id="SSF49265">
    <property type="entry name" value="Fibronectin type III"/>
    <property type="match status" value="2"/>
</dbReference>
<feature type="domain" description="Fibronectin type-III" evidence="2">
    <location>
        <begin position="78"/>
        <end position="173"/>
    </location>
</feature>
<evidence type="ECO:0000256" key="1">
    <source>
        <dbReference type="ARBA" id="ARBA00022737"/>
    </source>
</evidence>
<proteinExistence type="predicted"/>
<dbReference type="CDD" id="cd00063">
    <property type="entry name" value="FN3"/>
    <property type="match status" value="2"/>
</dbReference>
<sequence length="300" mass="33300">RIQKYILFMSSESSTRLEGRIPDMSPLEYPVGTIQISVSNLEPFTQYCAVLVFENNGGLRSPESKRECIVTPQTTPGKPQNFRMHSHSSSTVALSWKTPLQRFGVVTTFHILYWEGEDDTPKGMEMKPEGQEQIDFVLSGLKANTYYRIQVRAVNSAGAGEPSQTVAFTTDEGLPGPVGQLTNISRTSTSIELQWQIPQQQNGDIISFIVQCEMNQTLSKDISTMQTQKPKMLPPTVLELSVRNLMPASLYQCSVRAATKIGTGETALLKVWTHPEALSPPLSPDISKVTENSVTLKLYE</sequence>
<evidence type="ECO:0000259" key="2">
    <source>
        <dbReference type="PROSITE" id="PS50853"/>
    </source>
</evidence>
<dbReference type="FunFam" id="2.60.40.10:FF:000028">
    <property type="entry name" value="Neuronal cell adhesion molecule"/>
    <property type="match status" value="1"/>
</dbReference>
<dbReference type="SMART" id="SM00060">
    <property type="entry name" value="FN3"/>
    <property type="match status" value="2"/>
</dbReference>
<organism evidence="3">
    <name type="scientific">Arion vulgaris</name>
    <dbReference type="NCBI Taxonomy" id="1028688"/>
    <lineage>
        <taxon>Eukaryota</taxon>
        <taxon>Metazoa</taxon>
        <taxon>Spiralia</taxon>
        <taxon>Lophotrochozoa</taxon>
        <taxon>Mollusca</taxon>
        <taxon>Gastropoda</taxon>
        <taxon>Heterobranchia</taxon>
        <taxon>Euthyneura</taxon>
        <taxon>Panpulmonata</taxon>
        <taxon>Eupulmonata</taxon>
        <taxon>Stylommatophora</taxon>
        <taxon>Helicina</taxon>
        <taxon>Arionoidea</taxon>
        <taxon>Arionidae</taxon>
        <taxon>Arion</taxon>
    </lineage>
</organism>
<feature type="domain" description="Fibronectin type-III" evidence="2">
    <location>
        <begin position="1"/>
        <end position="74"/>
    </location>
</feature>